<dbReference type="PANTHER" id="PTHR46623">
    <property type="entry name" value="CARBOXYMETHYLENEBUTENOLIDASE-RELATED"/>
    <property type="match status" value="1"/>
</dbReference>
<sequence>MPAVTIPGGTTTPELGGYLATPPAGSGPWPGIVIVHDAFGLTDNARKHADRLAAAGYVTVVPNLYSAGGLRCVRATIRAAVAGTGAAHADLEAVRAYLAARDDCTRRIGVVGFCMGGGFALMAATRGFDASAPNYGMLPKGDLEELLAGACPVVASYGARDLGLRGAAAKIETALTAVGAPHDVKEYPKAGHSFMDRYPVLSGAVGKVIGMHHDGPAAEDAWRRILAFFGEHLR</sequence>
<dbReference type="Pfam" id="PF01738">
    <property type="entry name" value="DLH"/>
    <property type="match status" value="1"/>
</dbReference>
<dbReference type="GO" id="GO:0016787">
    <property type="term" value="F:hydrolase activity"/>
    <property type="evidence" value="ECO:0007669"/>
    <property type="project" value="InterPro"/>
</dbReference>
<dbReference type="InterPro" id="IPR029058">
    <property type="entry name" value="AB_hydrolase_fold"/>
</dbReference>
<evidence type="ECO:0000259" key="1">
    <source>
        <dbReference type="Pfam" id="PF01738"/>
    </source>
</evidence>
<dbReference type="RefSeq" id="WP_013426971.1">
    <property type="nucleotide sequence ID" value="NC_014666.1"/>
</dbReference>
<dbReference type="InParanoid" id="E3IYA8"/>
<dbReference type="EMBL" id="CP002299">
    <property type="protein sequence ID" value="ADP83853.1"/>
    <property type="molecule type" value="Genomic_DNA"/>
</dbReference>
<dbReference type="eggNOG" id="COG0412">
    <property type="taxonomic scope" value="Bacteria"/>
</dbReference>
<reference evidence="2 3" key="1">
    <citation type="submission" date="2010-10" db="EMBL/GenBank/DDBJ databases">
        <title>Complete sequence of Frankia sp. EuI1c.</title>
        <authorList>
            <consortium name="US DOE Joint Genome Institute"/>
            <person name="Lucas S."/>
            <person name="Copeland A."/>
            <person name="Lapidus A."/>
            <person name="Cheng J.-F."/>
            <person name="Bruce D."/>
            <person name="Goodwin L."/>
            <person name="Pitluck S."/>
            <person name="Chertkov O."/>
            <person name="Detter J.C."/>
            <person name="Han C."/>
            <person name="Tapia R."/>
            <person name="Land M."/>
            <person name="Hauser L."/>
            <person name="Jeffries C."/>
            <person name="Kyrpides N."/>
            <person name="Ivanova N."/>
            <person name="Mikhailova N."/>
            <person name="Beauchemin N."/>
            <person name="Sen A."/>
            <person name="Sur S.A."/>
            <person name="Gtari M."/>
            <person name="Wall L."/>
            <person name="Tisa L."/>
            <person name="Woyke T."/>
        </authorList>
    </citation>
    <scope>NUCLEOTIDE SEQUENCE [LARGE SCALE GENOMIC DNA]</scope>
    <source>
        <strain evidence="3">DSM 45817 / CECT 9037 / EuI1c</strain>
    </source>
</reference>
<keyword evidence="3" id="KW-1185">Reference proteome</keyword>
<feature type="domain" description="Dienelactone hydrolase" evidence="1">
    <location>
        <begin position="16"/>
        <end position="232"/>
    </location>
</feature>
<dbReference type="HOGENOM" id="CLU_054590_7_1_11"/>
<dbReference type="Proteomes" id="UP000002484">
    <property type="component" value="Chromosome"/>
</dbReference>
<dbReference type="OrthoDB" id="3208682at2"/>
<dbReference type="InterPro" id="IPR002925">
    <property type="entry name" value="Dienelactn_hydro"/>
</dbReference>
<proteinExistence type="predicted"/>
<dbReference type="Gene3D" id="3.40.50.1820">
    <property type="entry name" value="alpha/beta hydrolase"/>
    <property type="match status" value="1"/>
</dbReference>
<dbReference type="KEGG" id="fri:FraEuI1c_5869"/>
<organism evidence="2 3">
    <name type="scientific">Pseudofrankia inefficax (strain DSM 45817 / CECT 9037 / DDB 130130 / EuI1c)</name>
    <name type="common">Frankia inefficax</name>
    <dbReference type="NCBI Taxonomy" id="298654"/>
    <lineage>
        <taxon>Bacteria</taxon>
        <taxon>Bacillati</taxon>
        <taxon>Actinomycetota</taxon>
        <taxon>Actinomycetes</taxon>
        <taxon>Frankiales</taxon>
        <taxon>Frankiaceae</taxon>
        <taxon>Pseudofrankia</taxon>
    </lineage>
</organism>
<evidence type="ECO:0000313" key="2">
    <source>
        <dbReference type="EMBL" id="ADP83853.1"/>
    </source>
</evidence>
<dbReference type="FunCoup" id="E3IYA8">
    <property type="interactions" value="208"/>
</dbReference>
<dbReference type="InterPro" id="IPR051049">
    <property type="entry name" value="Dienelactone_hydrolase-like"/>
</dbReference>
<dbReference type="AlphaFoldDB" id="E3IYA8"/>
<protein>
    <submittedName>
        <fullName evidence="2">Carboxymethylenebutenolidase</fullName>
    </submittedName>
</protein>
<accession>E3IYA8</accession>
<dbReference type="PANTHER" id="PTHR46623:SF6">
    <property type="entry name" value="ALPHA_BETA-HYDROLASES SUPERFAMILY PROTEIN"/>
    <property type="match status" value="1"/>
</dbReference>
<dbReference type="STRING" id="298654.FraEuI1c_5869"/>
<evidence type="ECO:0000313" key="3">
    <source>
        <dbReference type="Proteomes" id="UP000002484"/>
    </source>
</evidence>
<name>E3IYA8_PSEI1</name>
<dbReference type="SUPFAM" id="SSF53474">
    <property type="entry name" value="alpha/beta-Hydrolases"/>
    <property type="match status" value="1"/>
</dbReference>
<gene>
    <name evidence="2" type="ordered locus">FraEuI1c_5869</name>
</gene>